<sequence>MHLKELRRTYDAVFSLGCTCLTATQLKRAGLRKESGPFDWMYSYGLSHINKVLRNEFDSYMEPENLIAEGLDYHHVNYLVRDREYGLVSAHDFSIEHNTPADLSAAYPEFRERTDRRTTRMLERLQSSKSILFVRVGGERNEIIELEQILQDKVKGDFALLVVNYANEARLWHDDYNLPHTCVVQFPAANEVWKGNNFYWDTVFYQVKLV</sequence>
<evidence type="ECO:0008006" key="3">
    <source>
        <dbReference type="Google" id="ProtNLM"/>
    </source>
</evidence>
<dbReference type="Proteomes" id="UP000029507">
    <property type="component" value="Chromosome"/>
</dbReference>
<dbReference type="EMBL" id="CP009286">
    <property type="protein sequence ID" value="AIQ65097.1"/>
    <property type="molecule type" value="Genomic_DNA"/>
</dbReference>
<dbReference type="AlphaFoldDB" id="A0A089LW07"/>
<dbReference type="KEGG" id="pste:PSTEL_20195"/>
<evidence type="ECO:0000313" key="1">
    <source>
        <dbReference type="EMBL" id="AIQ65097.1"/>
    </source>
</evidence>
<protein>
    <recommendedName>
        <fullName evidence="3">Peptidase</fullName>
    </recommendedName>
</protein>
<dbReference type="Pfam" id="PF08795">
    <property type="entry name" value="DUF1796"/>
    <property type="match status" value="1"/>
</dbReference>
<accession>A0A089LW07</accession>
<evidence type="ECO:0000313" key="2">
    <source>
        <dbReference type="Proteomes" id="UP000029507"/>
    </source>
</evidence>
<dbReference type="RefSeq" id="WP_038697887.1">
    <property type="nucleotide sequence ID" value="NZ_CP009286.1"/>
</dbReference>
<proteinExistence type="predicted"/>
<gene>
    <name evidence="1" type="ORF">PSTEL_20195</name>
</gene>
<dbReference type="OrthoDB" id="5326008at2"/>
<dbReference type="HOGENOM" id="CLU_087915_1_0_9"/>
<dbReference type="InterPro" id="IPR014903">
    <property type="entry name" value="DUF1796"/>
</dbReference>
<keyword evidence="2" id="KW-1185">Reference proteome</keyword>
<name>A0A089LW07_9BACL</name>
<organism evidence="1 2">
    <name type="scientific">Paenibacillus stellifer</name>
    <dbReference type="NCBI Taxonomy" id="169760"/>
    <lineage>
        <taxon>Bacteria</taxon>
        <taxon>Bacillati</taxon>
        <taxon>Bacillota</taxon>
        <taxon>Bacilli</taxon>
        <taxon>Bacillales</taxon>
        <taxon>Paenibacillaceae</taxon>
        <taxon>Paenibacillus</taxon>
    </lineage>
</organism>
<reference evidence="1 2" key="1">
    <citation type="submission" date="2014-08" db="EMBL/GenBank/DDBJ databases">
        <title>Comparative genomics of the Paenibacillus odorifer group.</title>
        <authorList>
            <person name="den Bakker H.C."/>
            <person name="Tsai Y.-C."/>
            <person name="Martin N."/>
            <person name="Korlach J."/>
            <person name="Wiedmann M."/>
        </authorList>
    </citation>
    <scope>NUCLEOTIDE SEQUENCE [LARGE SCALE GENOMIC DNA]</scope>
    <source>
        <strain evidence="1 2">DSM 14472</strain>
    </source>
</reference>